<dbReference type="PANTHER" id="PTHR21600">
    <property type="entry name" value="MITOCHONDRIAL RNA PSEUDOURIDINE SYNTHASE"/>
    <property type="match status" value="1"/>
</dbReference>
<reference evidence="1 2" key="1">
    <citation type="submission" date="2019-09" db="EMBL/GenBank/DDBJ databases">
        <title>A chromosome-level genome assembly of the Chinese tupelo Nyssa sinensis.</title>
        <authorList>
            <person name="Yang X."/>
            <person name="Kang M."/>
            <person name="Yang Y."/>
            <person name="Xiong H."/>
            <person name="Wang M."/>
            <person name="Zhang Z."/>
            <person name="Wang Z."/>
            <person name="Wu H."/>
            <person name="Ma T."/>
            <person name="Liu J."/>
            <person name="Xi Z."/>
        </authorList>
    </citation>
    <scope>NUCLEOTIDE SEQUENCE [LARGE SCALE GENOMIC DNA]</scope>
    <source>
        <strain evidence="1">J267</strain>
        <tissue evidence="1">Leaf</tissue>
    </source>
</reference>
<dbReference type="SUPFAM" id="SSF55120">
    <property type="entry name" value="Pseudouridine synthase"/>
    <property type="match status" value="1"/>
</dbReference>
<organism evidence="1 2">
    <name type="scientific">Nyssa sinensis</name>
    <dbReference type="NCBI Taxonomy" id="561372"/>
    <lineage>
        <taxon>Eukaryota</taxon>
        <taxon>Viridiplantae</taxon>
        <taxon>Streptophyta</taxon>
        <taxon>Embryophyta</taxon>
        <taxon>Tracheophyta</taxon>
        <taxon>Spermatophyta</taxon>
        <taxon>Magnoliopsida</taxon>
        <taxon>eudicotyledons</taxon>
        <taxon>Gunneridae</taxon>
        <taxon>Pentapetalae</taxon>
        <taxon>asterids</taxon>
        <taxon>Cornales</taxon>
        <taxon>Nyssaceae</taxon>
        <taxon>Nyssa</taxon>
    </lineage>
</organism>
<sequence length="84" mass="9171">MAKKRYIAKVIGVFPKDEQVVNVNVNYNAREGRSTVEVGDCCGNGNRPVKGKAACIKFTRISSNGIHSIVLCEPITGRTHQVIL</sequence>
<dbReference type="AlphaFoldDB" id="A0A5J5BC34"/>
<protein>
    <submittedName>
        <fullName evidence="1">Uncharacterized protein</fullName>
    </submittedName>
</protein>
<dbReference type="PANTHER" id="PTHR21600:SF40">
    <property type="entry name" value="PSEUDOURIDYLATE SYNTHASE RPUSD2"/>
    <property type="match status" value="1"/>
</dbReference>
<name>A0A5J5BC34_9ASTE</name>
<dbReference type="EMBL" id="CM018036">
    <property type="protein sequence ID" value="KAA8540653.1"/>
    <property type="molecule type" value="Genomic_DNA"/>
</dbReference>
<keyword evidence="2" id="KW-1185">Reference proteome</keyword>
<accession>A0A5J5BC34</accession>
<evidence type="ECO:0000313" key="1">
    <source>
        <dbReference type="EMBL" id="KAA8540653.1"/>
    </source>
</evidence>
<dbReference type="GO" id="GO:0009982">
    <property type="term" value="F:pseudouridine synthase activity"/>
    <property type="evidence" value="ECO:0007669"/>
    <property type="project" value="InterPro"/>
</dbReference>
<proteinExistence type="predicted"/>
<dbReference type="GO" id="GO:0000455">
    <property type="term" value="P:enzyme-directed rRNA pseudouridine synthesis"/>
    <property type="evidence" value="ECO:0007669"/>
    <property type="project" value="TreeGrafter"/>
</dbReference>
<gene>
    <name evidence="1" type="ORF">F0562_024428</name>
</gene>
<dbReference type="GO" id="GO:0003723">
    <property type="term" value="F:RNA binding"/>
    <property type="evidence" value="ECO:0007669"/>
    <property type="project" value="InterPro"/>
</dbReference>
<dbReference type="InterPro" id="IPR050188">
    <property type="entry name" value="RluA_PseudoU_synthase"/>
</dbReference>
<dbReference type="Proteomes" id="UP000325577">
    <property type="component" value="Linkage Group LG13"/>
</dbReference>
<evidence type="ECO:0000313" key="2">
    <source>
        <dbReference type="Proteomes" id="UP000325577"/>
    </source>
</evidence>
<dbReference type="Gene3D" id="3.30.2350.10">
    <property type="entry name" value="Pseudouridine synthase"/>
    <property type="match status" value="1"/>
</dbReference>
<dbReference type="InterPro" id="IPR020103">
    <property type="entry name" value="PsdUridine_synth_cat_dom_sf"/>
</dbReference>
<dbReference type="OrthoDB" id="424794at2759"/>